<dbReference type="SUPFAM" id="SSF52343">
    <property type="entry name" value="Ferredoxin reductase-like, C-terminal NADP-linked domain"/>
    <property type="match status" value="1"/>
</dbReference>
<dbReference type="PROSITE" id="PS51384">
    <property type="entry name" value="FAD_FR"/>
    <property type="match status" value="1"/>
</dbReference>
<evidence type="ECO:0000259" key="5">
    <source>
        <dbReference type="PROSITE" id="PS51384"/>
    </source>
</evidence>
<evidence type="ECO:0000256" key="3">
    <source>
        <dbReference type="ARBA" id="ARBA00022827"/>
    </source>
</evidence>
<keyword evidence="7" id="KW-1185">Reference proteome</keyword>
<dbReference type="InterPro" id="IPR039261">
    <property type="entry name" value="FNR_nucleotide-bd"/>
</dbReference>
<dbReference type="GeneID" id="20564395"/>
<dbReference type="EMBL" id="CP003528">
    <property type="protein sequence ID" value="AFN83787.1"/>
    <property type="molecule type" value="Genomic_DNA"/>
</dbReference>
<accession>I7ATJ7</accession>
<dbReference type="Pfam" id="PF00175">
    <property type="entry name" value="NAD_binding_1"/>
    <property type="match status" value="1"/>
</dbReference>
<dbReference type="AlphaFoldDB" id="I7ATJ7"/>
<evidence type="ECO:0000256" key="1">
    <source>
        <dbReference type="ARBA" id="ARBA00001974"/>
    </source>
</evidence>
<dbReference type="GO" id="GO:0005829">
    <property type="term" value="C:cytosol"/>
    <property type="evidence" value="ECO:0007669"/>
    <property type="project" value="TreeGrafter"/>
</dbReference>
<dbReference type="Gene3D" id="1.20.990.10">
    <property type="entry name" value="NADPH-cytochrome p450 Reductase, Chain A, domain 3"/>
    <property type="match status" value="1"/>
</dbReference>
<reference evidence="6" key="1">
    <citation type="journal article" date="2012" name="Proc. Natl. Acad. Sci. U.S.A.">
        <title>Gain and loss of multiple functionally related, horizontally transferred genes in the reduced genomes of two microsporidian parasites.</title>
        <authorList>
            <person name="Pombert J.-F."/>
            <person name="Selman M."/>
            <person name="Burki F."/>
            <person name="Bardell F.T."/>
            <person name="Farinelli L."/>
            <person name="Solter L.F."/>
            <person name="Whitman D.W."/>
            <person name="Weiss L.M."/>
            <person name="Corradi N."/>
            <person name="Keeling P.J."/>
        </authorList>
    </citation>
    <scope>NUCLEOTIDE SEQUENCE [LARGE SCALE GENOMIC DNA]</scope>
    <source>
        <strain evidence="6">SJ-2008</strain>
    </source>
</reference>
<sequence>MALNPIKFEYKEDYTKNIPRIFNKAEVVFNDIGHSPRKFIFPCTENIEYRRVRIVEIEKLEASWRDVYRIKFDEKFHFKPGDSIGMLCPNNDTLVDEIMEVFEVKNSYCQIRRPGKNSFSYTGSIRDFFKYYFDFTSLPRKSLLANLAKGCTETNRKYIEYLCSKEGIVDYLGMGRRWNNIIDIIKTFECRPVLEEVIGECEIVKPRYFSLINKIGEESEILVGITNKIFDGFVRYGHVSDFLVRSEVEEVELSLRINLLFRMDYGSRKLLAICTGTGIAPFLSFASNLQPHQSIWIIYGFRNDEDDLSKLIGPDKNVRVSRVKSSTGIYVTDYLVERIDEIKGYVDEECIAYACGKMETQKRVFEIFKNELPHVVEAKRLVFDQWG</sequence>
<dbReference type="Pfam" id="PF00667">
    <property type="entry name" value="FAD_binding_1"/>
    <property type="match status" value="1"/>
</dbReference>
<dbReference type="GO" id="GO:0010181">
    <property type="term" value="F:FMN binding"/>
    <property type="evidence" value="ECO:0007669"/>
    <property type="project" value="TreeGrafter"/>
</dbReference>
<dbReference type="Gene3D" id="3.40.50.80">
    <property type="entry name" value="Nucleotide-binding domain of ferredoxin-NADP reductase (FNR) module"/>
    <property type="match status" value="1"/>
</dbReference>
<dbReference type="HOGENOM" id="CLU_060137_0_0_1"/>
<dbReference type="OrthoDB" id="1856718at2759"/>
<keyword evidence="4" id="KW-0560">Oxidoreductase</keyword>
<evidence type="ECO:0000313" key="6">
    <source>
        <dbReference type="EMBL" id="AFN83787.1"/>
    </source>
</evidence>
<evidence type="ECO:0000313" key="7">
    <source>
        <dbReference type="Proteomes" id="UP000010094"/>
    </source>
</evidence>
<name>I7ATJ7_ENCRO</name>
<dbReference type="InterPro" id="IPR017927">
    <property type="entry name" value="FAD-bd_FR_type"/>
</dbReference>
<dbReference type="PANTHER" id="PTHR19384">
    <property type="entry name" value="NITRIC OXIDE SYNTHASE-RELATED"/>
    <property type="match status" value="1"/>
</dbReference>
<dbReference type="GO" id="GO:0030586">
    <property type="term" value="F:[methionine synthase] reductase (NADPH) activity"/>
    <property type="evidence" value="ECO:0007669"/>
    <property type="project" value="TreeGrafter"/>
</dbReference>
<evidence type="ECO:0000256" key="2">
    <source>
        <dbReference type="ARBA" id="ARBA00022630"/>
    </source>
</evidence>
<dbReference type="KEGG" id="ero:EROM_091710"/>
<feature type="domain" description="FAD-binding FR-type" evidence="5">
    <location>
        <begin position="47"/>
        <end position="271"/>
    </location>
</feature>
<keyword evidence="2" id="KW-0285">Flavoprotein</keyword>
<proteinExistence type="predicted"/>
<dbReference type="InterPro" id="IPR001433">
    <property type="entry name" value="OxRdtase_FAD/NAD-bd"/>
</dbReference>
<comment type="cofactor">
    <cofactor evidence="1">
        <name>FAD</name>
        <dbReference type="ChEBI" id="CHEBI:57692"/>
    </cofactor>
</comment>
<dbReference type="InterPro" id="IPR003097">
    <property type="entry name" value="CysJ-like_FAD-binding"/>
</dbReference>
<dbReference type="InterPro" id="IPR017938">
    <property type="entry name" value="Riboflavin_synthase-like_b-brl"/>
</dbReference>
<protein>
    <submittedName>
        <fullName evidence="6">Sulfite reductase subunit alpha</fullName>
    </submittedName>
</protein>
<dbReference type="SUPFAM" id="SSF63380">
    <property type="entry name" value="Riboflavin synthase domain-like"/>
    <property type="match status" value="1"/>
</dbReference>
<dbReference type="RefSeq" id="XP_009265284.1">
    <property type="nucleotide sequence ID" value="XM_009267009.1"/>
</dbReference>
<dbReference type="GO" id="GO:0050660">
    <property type="term" value="F:flavin adenine dinucleotide binding"/>
    <property type="evidence" value="ECO:0007669"/>
    <property type="project" value="TreeGrafter"/>
</dbReference>
<keyword evidence="3" id="KW-0274">FAD</keyword>
<dbReference type="VEuPathDB" id="MicrosporidiaDB:EROM_091710"/>
<gene>
    <name evidence="6" type="ordered locus">EROM_091710</name>
</gene>
<dbReference type="PANTHER" id="PTHR19384:SF84">
    <property type="entry name" value="METHIONINE SYNTHASE REDUCTASE"/>
    <property type="match status" value="1"/>
</dbReference>
<organism evidence="6 7">
    <name type="scientific">Encephalitozoon romaleae (strain SJ-2008)</name>
    <name type="common">Microsporidian parasite</name>
    <dbReference type="NCBI Taxonomy" id="1178016"/>
    <lineage>
        <taxon>Eukaryota</taxon>
        <taxon>Fungi</taxon>
        <taxon>Fungi incertae sedis</taxon>
        <taxon>Microsporidia</taxon>
        <taxon>Unikaryonidae</taxon>
        <taxon>Encephalitozoon</taxon>
    </lineage>
</organism>
<dbReference type="Gene3D" id="2.40.30.10">
    <property type="entry name" value="Translation factors"/>
    <property type="match status" value="1"/>
</dbReference>
<dbReference type="Proteomes" id="UP000010094">
    <property type="component" value="Chromosome IXc"/>
</dbReference>
<dbReference type="GO" id="GO:0050667">
    <property type="term" value="P:homocysteine metabolic process"/>
    <property type="evidence" value="ECO:0007669"/>
    <property type="project" value="TreeGrafter"/>
</dbReference>
<evidence type="ECO:0000256" key="4">
    <source>
        <dbReference type="ARBA" id="ARBA00023002"/>
    </source>
</evidence>
<dbReference type="InterPro" id="IPR023173">
    <property type="entry name" value="NADPH_Cyt_P450_Rdtase_alpha"/>
</dbReference>
<dbReference type="GO" id="GO:0009086">
    <property type="term" value="P:methionine biosynthetic process"/>
    <property type="evidence" value="ECO:0007669"/>
    <property type="project" value="TreeGrafter"/>
</dbReference>